<evidence type="ECO:0000313" key="6">
    <source>
        <dbReference type="Proteomes" id="UP000468531"/>
    </source>
</evidence>
<dbReference type="SUPFAM" id="SSF56954">
    <property type="entry name" value="Outer membrane efflux proteins (OEP)"/>
    <property type="match status" value="1"/>
</dbReference>
<evidence type="ECO:0000256" key="4">
    <source>
        <dbReference type="SAM" id="MobiDB-lite"/>
    </source>
</evidence>
<evidence type="ECO:0000256" key="1">
    <source>
        <dbReference type="ARBA" id="ARBA00007613"/>
    </source>
</evidence>
<comment type="subcellular location">
    <subcellularLocation>
        <location evidence="2">Cell membrane</location>
        <topology evidence="2">Lipid-anchor</topology>
    </subcellularLocation>
</comment>
<keyword evidence="2" id="KW-0564">Palmitate</keyword>
<dbReference type="Pfam" id="PF02321">
    <property type="entry name" value="OEP"/>
    <property type="match status" value="2"/>
</dbReference>
<comment type="similarity">
    <text evidence="1 2">Belongs to the outer membrane factor (OMF) (TC 1.B.17) family.</text>
</comment>
<dbReference type="Proteomes" id="UP000468531">
    <property type="component" value="Unassembled WGS sequence"/>
</dbReference>
<dbReference type="GO" id="GO:0005886">
    <property type="term" value="C:plasma membrane"/>
    <property type="evidence" value="ECO:0007669"/>
    <property type="project" value="UniProtKB-SubCell"/>
</dbReference>
<comment type="caution">
    <text evidence="5">The sequence shown here is derived from an EMBL/GenBank/DDBJ whole genome shotgun (WGS) entry which is preliminary data.</text>
</comment>
<evidence type="ECO:0000256" key="2">
    <source>
        <dbReference type="RuleBase" id="RU362097"/>
    </source>
</evidence>
<dbReference type="InterPro" id="IPR010131">
    <property type="entry name" value="MdtP/NodT-like"/>
</dbReference>
<dbReference type="Gene3D" id="2.20.200.10">
    <property type="entry name" value="Outer membrane efflux proteins (OEP)"/>
    <property type="match status" value="1"/>
</dbReference>
<evidence type="ECO:0000313" key="5">
    <source>
        <dbReference type="EMBL" id="NEU95318.1"/>
    </source>
</evidence>
<dbReference type="AlphaFoldDB" id="A0A6P1BA87"/>
<keyword evidence="2" id="KW-0812">Transmembrane</keyword>
<accession>A0A6P1BA87</accession>
<evidence type="ECO:0000256" key="3">
    <source>
        <dbReference type="SAM" id="Coils"/>
    </source>
</evidence>
<dbReference type="Gene3D" id="1.20.1600.10">
    <property type="entry name" value="Outer membrane efflux proteins (OEP)"/>
    <property type="match status" value="1"/>
</dbReference>
<keyword evidence="3" id="KW-0175">Coiled coil</keyword>
<feature type="coiled-coil region" evidence="3">
    <location>
        <begin position="414"/>
        <end position="441"/>
    </location>
</feature>
<organism evidence="5 6">
    <name type="scientific">Bradyrhizobium uaiense</name>
    <dbReference type="NCBI Taxonomy" id="2594946"/>
    <lineage>
        <taxon>Bacteria</taxon>
        <taxon>Pseudomonadati</taxon>
        <taxon>Pseudomonadota</taxon>
        <taxon>Alphaproteobacteria</taxon>
        <taxon>Hyphomicrobiales</taxon>
        <taxon>Nitrobacteraceae</taxon>
        <taxon>Bradyrhizobium</taxon>
    </lineage>
</organism>
<reference evidence="5 6" key="1">
    <citation type="journal article" date="2020" name="Arch. Microbiol.">
        <title>Bradyrhizobium uaiense sp. nov., a new highly efficient cowpea symbiont.</title>
        <authorList>
            <person name="Cabral Michel D."/>
            <person name="Azarias Guimaraes A."/>
            <person name="Martins da Costa E."/>
            <person name="Soares de Carvalho T."/>
            <person name="Balsanelli E."/>
            <person name="Willems A."/>
            <person name="Maltempi de Souza E."/>
            <person name="de Souza Moreira F.M."/>
        </authorList>
    </citation>
    <scope>NUCLEOTIDE SEQUENCE [LARGE SCALE GENOMIC DNA]</scope>
    <source>
        <strain evidence="5 6">UFLA 03-164</strain>
    </source>
</reference>
<dbReference type="RefSeq" id="WP_163151399.1">
    <property type="nucleotide sequence ID" value="NZ_VKHP01000012.1"/>
</dbReference>
<gene>
    <name evidence="5" type="ORF">FNJ47_05610</name>
</gene>
<dbReference type="PANTHER" id="PTHR30203:SF33">
    <property type="entry name" value="BLR4455 PROTEIN"/>
    <property type="match status" value="1"/>
</dbReference>
<dbReference type="InterPro" id="IPR003423">
    <property type="entry name" value="OMP_efflux"/>
</dbReference>
<protein>
    <submittedName>
        <fullName evidence="5">Efflux transporter outer membrane subunit</fullName>
    </submittedName>
</protein>
<keyword evidence="2" id="KW-1134">Transmembrane beta strand</keyword>
<keyword evidence="2" id="KW-0449">Lipoprotein</keyword>
<dbReference type="GO" id="GO:0015562">
    <property type="term" value="F:efflux transmembrane transporter activity"/>
    <property type="evidence" value="ECO:0007669"/>
    <property type="project" value="InterPro"/>
</dbReference>
<feature type="region of interest" description="Disordered" evidence="4">
    <location>
        <begin position="48"/>
        <end position="71"/>
    </location>
</feature>
<name>A0A6P1BA87_9BRAD</name>
<dbReference type="NCBIfam" id="TIGR01845">
    <property type="entry name" value="outer_NodT"/>
    <property type="match status" value="1"/>
</dbReference>
<keyword evidence="6" id="KW-1185">Reference proteome</keyword>
<sequence>MSETVTRIVAALALCRRSALRPALGAGTAGLLLASCAVGPNFAPPAAPDVDRYTPEKLASPSTNAAGPSVPKQRFVSGEDVSLRWWTAFRSKPLDELIKMSVEHNPSLQSAEAAIRVAQYNALAQRGLFFPQIGANYTPSQQQISGASSSGPGGQSPSVFSLHTTQLNVSFVPDIWGQNVRAVESLDAISEQQMFQLEAAYLTLTANVVTAAIQEASLRGQIAAIQRVVKIERGILEIVKNQFNAGSAAQVDVLAQEAALAQSEQLLPPLEKQLAVQRDLLTSLAGQFSADEILQKFTLDRLALPANLPVSLPSKMIRQRPDVRAAEALLHSANAQIGVAIAARLPNLTITGNAGTAAFSLAELFTPGTSFYVIAASATQPLFDGLTLYHKQKAAEAAVDQADALYRQAVVTAMQNVADALRSLQADARALQAAVKAELAAKASLDIIQKQLALGQVNQVVVLNAQQVYLTAAVVRVQAQATRLSDSAALFMALGGGWPTNCASSDWRKCALEDVPAATPQQVSENGPPAR</sequence>
<keyword evidence="2" id="KW-0472">Membrane</keyword>
<dbReference type="EMBL" id="VKHP01000012">
    <property type="protein sequence ID" value="NEU95318.1"/>
    <property type="molecule type" value="Genomic_DNA"/>
</dbReference>
<proteinExistence type="inferred from homology"/>
<dbReference type="PANTHER" id="PTHR30203">
    <property type="entry name" value="OUTER MEMBRANE CATION EFFLUX PROTEIN"/>
    <property type="match status" value="1"/>
</dbReference>